<evidence type="ECO:0000313" key="1">
    <source>
        <dbReference type="EMBL" id="GFT61660.1"/>
    </source>
</evidence>
<protein>
    <submittedName>
        <fullName evidence="1">Uncharacterized protein</fullName>
    </submittedName>
</protein>
<evidence type="ECO:0000313" key="2">
    <source>
        <dbReference type="Proteomes" id="UP000887013"/>
    </source>
</evidence>
<dbReference type="Proteomes" id="UP000887013">
    <property type="component" value="Unassembled WGS sequence"/>
</dbReference>
<keyword evidence="2" id="KW-1185">Reference proteome</keyword>
<reference evidence="1" key="1">
    <citation type="submission" date="2020-08" db="EMBL/GenBank/DDBJ databases">
        <title>Multicomponent nature underlies the extraordinary mechanical properties of spider dragline silk.</title>
        <authorList>
            <person name="Kono N."/>
            <person name="Nakamura H."/>
            <person name="Mori M."/>
            <person name="Yoshida Y."/>
            <person name="Ohtoshi R."/>
            <person name="Malay A.D."/>
            <person name="Moran D.A.P."/>
            <person name="Tomita M."/>
            <person name="Numata K."/>
            <person name="Arakawa K."/>
        </authorList>
    </citation>
    <scope>NUCLEOTIDE SEQUENCE</scope>
</reference>
<sequence>MAEADENEVCQFILGPVGGIRNPVPTRKPENLDPGKEGFARFIKEARDVMGIQRLTCGYFLDSIRKATPDQVPLSVGESISKEELANSIKRMNAKWKKMYSEEKSRQMPSERKRRFLHDAEQDSPKMAKIAQTSTDAEAGVVEAAGLDESPEKAHLVRSKSFFKVLKDEFETLKSKLTGIAHPQLESTANELKEFTIQNLDKLRGFEYNLTVIKTYISILEEKLEKIKLPSETPEPNEKRYVDYLDEGTKDKKNHHLLLVPEKIKYIIENISVLSRRSLCKWEKISKYLEFLK</sequence>
<comment type="caution">
    <text evidence="1">The sequence shown here is derived from an EMBL/GenBank/DDBJ whole genome shotgun (WGS) entry which is preliminary data.</text>
</comment>
<proteinExistence type="predicted"/>
<accession>A0A8X6U063</accession>
<dbReference type="OrthoDB" id="6434070at2759"/>
<gene>
    <name evidence="1" type="primary">AVEN_161960_1</name>
    <name evidence="1" type="ORF">NPIL_407611</name>
</gene>
<organism evidence="1 2">
    <name type="scientific">Nephila pilipes</name>
    <name type="common">Giant wood spider</name>
    <name type="synonym">Nephila maculata</name>
    <dbReference type="NCBI Taxonomy" id="299642"/>
    <lineage>
        <taxon>Eukaryota</taxon>
        <taxon>Metazoa</taxon>
        <taxon>Ecdysozoa</taxon>
        <taxon>Arthropoda</taxon>
        <taxon>Chelicerata</taxon>
        <taxon>Arachnida</taxon>
        <taxon>Araneae</taxon>
        <taxon>Araneomorphae</taxon>
        <taxon>Entelegynae</taxon>
        <taxon>Araneoidea</taxon>
        <taxon>Nephilidae</taxon>
        <taxon>Nephila</taxon>
    </lineage>
</organism>
<dbReference type="EMBL" id="BMAW01067850">
    <property type="protein sequence ID" value="GFT61660.1"/>
    <property type="molecule type" value="Genomic_DNA"/>
</dbReference>
<dbReference type="AlphaFoldDB" id="A0A8X6U063"/>
<name>A0A8X6U063_NEPPI</name>